<organism evidence="5 6">
    <name type="scientific">Acinetobacter bouvetii</name>
    <dbReference type="NCBI Taxonomy" id="202951"/>
    <lineage>
        <taxon>Bacteria</taxon>
        <taxon>Pseudomonadati</taxon>
        <taxon>Pseudomonadota</taxon>
        <taxon>Gammaproteobacteria</taxon>
        <taxon>Moraxellales</taxon>
        <taxon>Moraxellaceae</taxon>
        <taxon>Acinetobacter</taxon>
    </lineage>
</organism>
<dbReference type="AlphaFoldDB" id="A0A4Q7ARC0"/>
<keyword evidence="4" id="KW-0342">GTP-binding</keyword>
<dbReference type="InterPro" id="IPR052705">
    <property type="entry name" value="Gliding_Motility_GTPase"/>
</dbReference>
<dbReference type="GO" id="GO:0005525">
    <property type="term" value="F:GTP binding"/>
    <property type="evidence" value="ECO:0007669"/>
    <property type="project" value="UniProtKB-KW"/>
</dbReference>
<proteinExistence type="inferred from homology"/>
<evidence type="ECO:0000256" key="2">
    <source>
        <dbReference type="ARBA" id="ARBA00022741"/>
    </source>
</evidence>
<evidence type="ECO:0000256" key="3">
    <source>
        <dbReference type="ARBA" id="ARBA00022801"/>
    </source>
</evidence>
<dbReference type="PANTHER" id="PTHR42708:SF1">
    <property type="entry name" value="GLIDING MOTILITY PROTEIN MGLA"/>
    <property type="match status" value="1"/>
</dbReference>
<evidence type="ECO:0000256" key="4">
    <source>
        <dbReference type="ARBA" id="ARBA00023134"/>
    </source>
</evidence>
<evidence type="ECO:0000313" key="6">
    <source>
        <dbReference type="Proteomes" id="UP000293483"/>
    </source>
</evidence>
<evidence type="ECO:0000256" key="1">
    <source>
        <dbReference type="ARBA" id="ARBA00005290"/>
    </source>
</evidence>
<gene>
    <name evidence="5" type="ORF">EXE25_15850</name>
</gene>
<dbReference type="RefSeq" id="WP_130147940.1">
    <property type="nucleotide sequence ID" value="NZ_SGSU01000021.1"/>
</dbReference>
<comment type="similarity">
    <text evidence="1">Belongs to the GPN-loop GTPase family.</text>
</comment>
<dbReference type="STRING" id="202951.GCA_001485025_00541"/>
<comment type="caution">
    <text evidence="5">The sequence shown here is derived from an EMBL/GenBank/DDBJ whole genome shotgun (WGS) entry which is preliminary data.</text>
</comment>
<dbReference type="EMBL" id="SGSU01000021">
    <property type="protein sequence ID" value="RZG64647.1"/>
    <property type="molecule type" value="Genomic_DNA"/>
</dbReference>
<dbReference type="InterPro" id="IPR004130">
    <property type="entry name" value="Gpn"/>
</dbReference>
<accession>A0A4Q7ARC0</accession>
<dbReference type="SUPFAM" id="SSF52540">
    <property type="entry name" value="P-loop containing nucleoside triphosphate hydrolases"/>
    <property type="match status" value="1"/>
</dbReference>
<sequence length="181" mass="20098">MILQQYKIVFAGTMGAGKTEAIRSLSDIPVLLTEAFNTDQESHAKMETTVGIDYGEVTLEDGVKIGLYGTPGQSRFDFIWPVICQGAIGAIILIDHNCDAPLQELETFLETFQNYTDNFAIGITHVDVNSNLHSLSIYKEWLIGQDLFCPLFFIDARKKEDTLLLLEALITAVEVNHNISA</sequence>
<reference evidence="5 6" key="1">
    <citation type="submission" date="2019-02" db="EMBL/GenBank/DDBJ databases">
        <title>The Batch Genome Submission of Acinetobacter spp. strains.</title>
        <authorList>
            <person name="Qin J."/>
            <person name="Hu Y."/>
            <person name="Ye H."/>
            <person name="Wei L."/>
            <person name="Feng Y."/>
            <person name="Zong Z."/>
        </authorList>
    </citation>
    <scope>NUCLEOTIDE SEQUENCE [LARGE SCALE GENOMIC DNA]</scope>
    <source>
        <strain evidence="5 6">WCHABo060081</strain>
    </source>
</reference>
<keyword evidence="2" id="KW-0547">Nucleotide-binding</keyword>
<dbReference type="InterPro" id="IPR027417">
    <property type="entry name" value="P-loop_NTPase"/>
</dbReference>
<dbReference type="GO" id="GO:0016787">
    <property type="term" value="F:hydrolase activity"/>
    <property type="evidence" value="ECO:0007669"/>
    <property type="project" value="UniProtKB-KW"/>
</dbReference>
<dbReference type="PANTHER" id="PTHR42708">
    <property type="entry name" value="ATP/GTP-BINDING PROTEIN-RELATED"/>
    <property type="match status" value="1"/>
</dbReference>
<protein>
    <submittedName>
        <fullName evidence="5">GTP-binding protein</fullName>
    </submittedName>
</protein>
<name>A0A4Q7ARC0_9GAMM</name>
<dbReference type="Pfam" id="PF03029">
    <property type="entry name" value="ATP_bind_1"/>
    <property type="match status" value="1"/>
</dbReference>
<dbReference type="Proteomes" id="UP000293483">
    <property type="component" value="Unassembled WGS sequence"/>
</dbReference>
<keyword evidence="3" id="KW-0378">Hydrolase</keyword>
<evidence type="ECO:0000313" key="5">
    <source>
        <dbReference type="EMBL" id="RZG64647.1"/>
    </source>
</evidence>
<dbReference type="Gene3D" id="3.40.50.300">
    <property type="entry name" value="P-loop containing nucleotide triphosphate hydrolases"/>
    <property type="match status" value="1"/>
</dbReference>